<organism evidence="2 3">
    <name type="scientific">Leifsonia kafniensis</name>
    <dbReference type="NCBI Taxonomy" id="475957"/>
    <lineage>
        <taxon>Bacteria</taxon>
        <taxon>Bacillati</taxon>
        <taxon>Actinomycetota</taxon>
        <taxon>Actinomycetes</taxon>
        <taxon>Micrococcales</taxon>
        <taxon>Microbacteriaceae</taxon>
        <taxon>Leifsonia</taxon>
    </lineage>
</organism>
<feature type="transmembrane region" description="Helical" evidence="1">
    <location>
        <begin position="178"/>
        <end position="197"/>
    </location>
</feature>
<dbReference type="RefSeq" id="WP_345061729.1">
    <property type="nucleotide sequence ID" value="NZ_BAABCN010000002.1"/>
</dbReference>
<evidence type="ECO:0008006" key="4">
    <source>
        <dbReference type="Google" id="ProtNLM"/>
    </source>
</evidence>
<feature type="transmembrane region" description="Helical" evidence="1">
    <location>
        <begin position="1161"/>
        <end position="1179"/>
    </location>
</feature>
<evidence type="ECO:0000313" key="3">
    <source>
        <dbReference type="Proteomes" id="UP001501803"/>
    </source>
</evidence>
<feature type="transmembrane region" description="Helical" evidence="1">
    <location>
        <begin position="967"/>
        <end position="993"/>
    </location>
</feature>
<feature type="transmembrane region" description="Helical" evidence="1">
    <location>
        <begin position="405"/>
        <end position="429"/>
    </location>
</feature>
<keyword evidence="1" id="KW-0812">Transmembrane</keyword>
<feature type="transmembrane region" description="Helical" evidence="1">
    <location>
        <begin position="516"/>
        <end position="534"/>
    </location>
</feature>
<feature type="transmembrane region" description="Helical" evidence="1">
    <location>
        <begin position="449"/>
        <end position="471"/>
    </location>
</feature>
<feature type="transmembrane region" description="Helical" evidence="1">
    <location>
        <begin position="593"/>
        <end position="613"/>
    </location>
</feature>
<keyword evidence="1" id="KW-1133">Transmembrane helix</keyword>
<feature type="transmembrane region" description="Helical" evidence="1">
    <location>
        <begin position="672"/>
        <end position="690"/>
    </location>
</feature>
<feature type="transmembrane region" description="Helical" evidence="1">
    <location>
        <begin position="1186"/>
        <end position="1206"/>
    </location>
</feature>
<feature type="transmembrane region" description="Helical" evidence="1">
    <location>
        <begin position="769"/>
        <end position="787"/>
    </location>
</feature>
<feature type="transmembrane region" description="Helical" evidence="1">
    <location>
        <begin position="258"/>
        <end position="278"/>
    </location>
</feature>
<accession>A0ABP7K395</accession>
<protein>
    <recommendedName>
        <fullName evidence="4">Zinc ribbon domain-containing protein</fullName>
    </recommendedName>
</protein>
<feature type="transmembrane region" description="Helical" evidence="1">
    <location>
        <begin position="1060"/>
        <end position="1078"/>
    </location>
</feature>
<name>A0ABP7K395_9MICO</name>
<feature type="transmembrane region" description="Helical" evidence="1">
    <location>
        <begin position="235"/>
        <end position="252"/>
    </location>
</feature>
<gene>
    <name evidence="2" type="ORF">GCM10022381_03810</name>
</gene>
<feature type="transmembrane region" description="Helical" evidence="1">
    <location>
        <begin position="843"/>
        <end position="862"/>
    </location>
</feature>
<feature type="transmembrane region" description="Helical" evidence="1">
    <location>
        <begin position="1084"/>
        <end position="1104"/>
    </location>
</feature>
<feature type="transmembrane region" description="Helical" evidence="1">
    <location>
        <begin position="1212"/>
        <end position="1232"/>
    </location>
</feature>
<feature type="transmembrane region" description="Helical" evidence="1">
    <location>
        <begin position="546"/>
        <end position="563"/>
    </location>
</feature>
<evidence type="ECO:0000256" key="1">
    <source>
        <dbReference type="SAM" id="Phobius"/>
    </source>
</evidence>
<feature type="transmembrane region" description="Helical" evidence="1">
    <location>
        <begin position="150"/>
        <end position="171"/>
    </location>
</feature>
<feature type="transmembrane region" description="Helical" evidence="1">
    <location>
        <begin position="569"/>
        <end position="586"/>
    </location>
</feature>
<evidence type="ECO:0000313" key="2">
    <source>
        <dbReference type="EMBL" id="GAA3862966.1"/>
    </source>
</evidence>
<feature type="transmembrane region" description="Helical" evidence="1">
    <location>
        <begin position="1005"/>
        <end position="1022"/>
    </location>
</feature>
<dbReference type="InterPro" id="IPR058062">
    <property type="entry name" value="SCO7613_C"/>
</dbReference>
<feature type="transmembrane region" description="Helical" evidence="1">
    <location>
        <begin position="298"/>
        <end position="316"/>
    </location>
</feature>
<feature type="transmembrane region" description="Helical" evidence="1">
    <location>
        <begin position="348"/>
        <end position="366"/>
    </location>
</feature>
<feature type="transmembrane region" description="Helical" evidence="1">
    <location>
        <begin position="702"/>
        <end position="724"/>
    </location>
</feature>
<feature type="transmembrane region" description="Helical" evidence="1">
    <location>
        <begin position="619"/>
        <end position="639"/>
    </location>
</feature>
<proteinExistence type="predicted"/>
<dbReference type="EMBL" id="BAABCN010000002">
    <property type="protein sequence ID" value="GAA3862966.1"/>
    <property type="molecule type" value="Genomic_DNA"/>
</dbReference>
<keyword evidence="3" id="KW-1185">Reference proteome</keyword>
<dbReference type="Proteomes" id="UP001501803">
    <property type="component" value="Unassembled WGS sequence"/>
</dbReference>
<feature type="transmembrane region" description="Helical" evidence="1">
    <location>
        <begin position="124"/>
        <end position="144"/>
    </location>
</feature>
<feature type="transmembrane region" description="Helical" evidence="1">
    <location>
        <begin position="378"/>
        <end position="398"/>
    </location>
</feature>
<feature type="transmembrane region" description="Helical" evidence="1">
    <location>
        <begin position="902"/>
        <end position="919"/>
    </location>
</feature>
<reference evidence="3" key="1">
    <citation type="journal article" date="2019" name="Int. J. Syst. Evol. Microbiol.">
        <title>The Global Catalogue of Microorganisms (GCM) 10K type strain sequencing project: providing services to taxonomists for standard genome sequencing and annotation.</title>
        <authorList>
            <consortium name="The Broad Institute Genomics Platform"/>
            <consortium name="The Broad Institute Genome Sequencing Center for Infectious Disease"/>
            <person name="Wu L."/>
            <person name="Ma J."/>
        </authorList>
    </citation>
    <scope>NUCLEOTIDE SEQUENCE [LARGE SCALE GENOMIC DNA]</scope>
    <source>
        <strain evidence="3">JCM 17021</strain>
    </source>
</reference>
<comment type="caution">
    <text evidence="2">The sequence shown here is derived from an EMBL/GenBank/DDBJ whole genome shotgun (WGS) entry which is preliminary data.</text>
</comment>
<feature type="transmembrane region" description="Helical" evidence="1">
    <location>
        <begin position="819"/>
        <end position="837"/>
    </location>
</feature>
<feature type="transmembrane region" description="Helical" evidence="1">
    <location>
        <begin position="492"/>
        <end position="510"/>
    </location>
</feature>
<feature type="transmembrane region" description="Helical" evidence="1">
    <location>
        <begin position="931"/>
        <end position="955"/>
    </location>
</feature>
<sequence>MGKSWNDDAVRYLVDWLVCPRCDGDLDAAQWCSTCGADLAGPVGAELVAASTQAAEALQTRGNIIDRVPTAWPAASSAVPTPAIRTATPVAPAAGAAGGAGAVAVIAAAPNAPAAAKQISVQSVLAVAGAGLLAVAALVFTFLNPDLTSFGMRTAIISLMSVLFLGGAWFFAAKGLQFSAEAVGALGAVFVTLDIWAFAQTAPLGVSEFLFAGIGTLLGSAILLFLGVRARVRSWVWVSVVGAALTPGFWGIAGGTTWSALVGSLAVAASVLALQVIIRRLSPRFGRILAGERATATILQIAAVVIALVQLIALGLPLGSAGVFGAAGILACLSVVAALGSRDGLPRLWSVTAGAFGVTAIGILPLGVDLADSEWYTALVPILAGLALVAAATLRAAIPSRRTAFLIGAWSIALIAAFPVIILAMLQPLSTIRPLLARALDFDPSRYDVFSATFSPSSALVLVFGVAGVAATQWWTSRAVETVVSAHLARSLALGLAVLTALTVTVWPGFDTPVQAVVGLGLAASLALALTRVGRVARATPAIRRPLLIGAHLLLVLGAAIGWLQDSTVVWVGAAAVVGLAVIAQASSARWRALYFGIGYAYALIVFGTALTLANVEAVAVLCLTTTLASLFALGATLTRWLSPRSWYATLLVTAVPFVIGIVAVLLVRSGWTALSTGVTFALALTLMTTRRAGMTPLLRSAAAALLVPSLAVVVVCLGAQLLPMSGSPIVLPVVAAIVACTLPTAALIGEALRRRGISVAEADAARRWIEISALVTAVLTVLLALVRTAAGLNTTFLVLVILGVGAAASAFTTRPRYAWWAAGASWTGALWCVWAMQDVGIIEPYLLPPALAAMIVGAIFVARGRDGFALFATGLGVAVVPSLVVLAVAPASSELTFPWRTYTLLAAATLLIGLGALLKRGVLSPRFEVLRTPTLVVATCAAGAGTVQAVRWGLGLDQLALTHDALVMVPVLALSAVAAILAAVAAWVLGGGSAEAGARVPSRWTYAAASAFLVLGPITAIRFHPLSILTLMLLTLALLGFMLVIAARARSRAVSLPPVWFVFALAWCTAVAGWSQRELRVEAFSLPLGLALLGAGIVALRGLPTVAQLPGSGTPPAAAAGGTVTSWPIGFAGSWRLLAPGIIVTFLPSVLATGTDPQTWRAILVMSLALAAILIGAVKRLAAPFILGLGVLPIEILVVFMVHIGQTINPLLWWITLATAGAVLLIIAITAERKGADGTAVAARMRDLS</sequence>
<keyword evidence="1" id="KW-0472">Membrane</keyword>
<feature type="transmembrane region" description="Helical" evidence="1">
    <location>
        <begin position="209"/>
        <end position="228"/>
    </location>
</feature>
<feature type="transmembrane region" description="Helical" evidence="1">
    <location>
        <begin position="322"/>
        <end position="341"/>
    </location>
</feature>
<dbReference type="NCBIfam" id="NF047321">
    <property type="entry name" value="SCO7613_CTERM"/>
    <property type="match status" value="1"/>
</dbReference>
<feature type="transmembrane region" description="Helical" evidence="1">
    <location>
        <begin position="793"/>
        <end position="812"/>
    </location>
</feature>
<feature type="transmembrane region" description="Helical" evidence="1">
    <location>
        <begin position="730"/>
        <end position="749"/>
    </location>
</feature>
<feature type="transmembrane region" description="Helical" evidence="1">
    <location>
        <begin position="646"/>
        <end position="666"/>
    </location>
</feature>
<feature type="transmembrane region" description="Helical" evidence="1">
    <location>
        <begin position="869"/>
        <end position="890"/>
    </location>
</feature>
<feature type="transmembrane region" description="Helical" evidence="1">
    <location>
        <begin position="1028"/>
        <end position="1048"/>
    </location>
</feature>